<dbReference type="Proteomes" id="UP000289734">
    <property type="component" value="Unassembled WGS sequence"/>
</dbReference>
<comment type="similarity">
    <text evidence="2 9">Belongs to the MGMT family.</text>
</comment>
<feature type="domain" description="Methylguanine DNA methyltransferase ribonuclease-like" evidence="11">
    <location>
        <begin position="9"/>
        <end position="84"/>
    </location>
</feature>
<name>A0A4Q1KRD6_9FLAO</name>
<dbReference type="GO" id="GO:0005737">
    <property type="term" value="C:cytoplasm"/>
    <property type="evidence" value="ECO:0007669"/>
    <property type="project" value="UniProtKB-SubCell"/>
</dbReference>
<dbReference type="RefSeq" id="WP_129464148.1">
    <property type="nucleotide sequence ID" value="NZ_JACSXZ010000001.1"/>
</dbReference>
<feature type="active site" description="Nucleophile; methyl group acceptor" evidence="9">
    <location>
        <position position="140"/>
    </location>
</feature>
<evidence type="ECO:0000259" key="10">
    <source>
        <dbReference type="Pfam" id="PF01035"/>
    </source>
</evidence>
<dbReference type="Gene3D" id="3.30.160.70">
    <property type="entry name" value="Methylated DNA-protein cysteine methyltransferase domain"/>
    <property type="match status" value="1"/>
</dbReference>
<evidence type="ECO:0000256" key="3">
    <source>
        <dbReference type="ARBA" id="ARBA00022490"/>
    </source>
</evidence>
<dbReference type="Pfam" id="PF01035">
    <property type="entry name" value="DNA_binding_1"/>
    <property type="match status" value="1"/>
</dbReference>
<dbReference type="InterPro" id="IPR036631">
    <property type="entry name" value="MGMT_N_sf"/>
</dbReference>
<keyword evidence="5 9" id="KW-0808">Transferase</keyword>
<organism evidence="12 13">
    <name type="scientific">Flavobacterium piscinae</name>
    <dbReference type="NCBI Taxonomy" id="2506424"/>
    <lineage>
        <taxon>Bacteria</taxon>
        <taxon>Pseudomonadati</taxon>
        <taxon>Bacteroidota</taxon>
        <taxon>Flavobacteriia</taxon>
        <taxon>Flavobacteriales</taxon>
        <taxon>Flavobacteriaceae</taxon>
        <taxon>Flavobacterium</taxon>
    </lineage>
</organism>
<evidence type="ECO:0000256" key="6">
    <source>
        <dbReference type="ARBA" id="ARBA00022763"/>
    </source>
</evidence>
<dbReference type="SUPFAM" id="SSF53155">
    <property type="entry name" value="Methylated DNA-protein cysteine methyltransferase domain"/>
    <property type="match status" value="1"/>
</dbReference>
<evidence type="ECO:0000256" key="5">
    <source>
        <dbReference type="ARBA" id="ARBA00022679"/>
    </source>
</evidence>
<dbReference type="Pfam" id="PF02870">
    <property type="entry name" value="Methyltransf_1N"/>
    <property type="match status" value="1"/>
</dbReference>
<gene>
    <name evidence="12" type="ORF">EQG68_07275</name>
</gene>
<evidence type="ECO:0000256" key="4">
    <source>
        <dbReference type="ARBA" id="ARBA00022603"/>
    </source>
</evidence>
<comment type="caution">
    <text evidence="12">The sequence shown here is derived from an EMBL/GenBank/DDBJ whole genome shotgun (WGS) entry which is preliminary data.</text>
</comment>
<keyword evidence="13" id="KW-1185">Reference proteome</keyword>
<evidence type="ECO:0000313" key="13">
    <source>
        <dbReference type="Proteomes" id="UP000289734"/>
    </source>
</evidence>
<dbReference type="EC" id="2.1.1.63" evidence="9"/>
<evidence type="ECO:0000256" key="1">
    <source>
        <dbReference type="ARBA" id="ARBA00001286"/>
    </source>
</evidence>
<keyword evidence="7 9" id="KW-0234">DNA repair</keyword>
<keyword evidence="3 9" id="KW-0963">Cytoplasm</keyword>
<comment type="catalytic activity">
    <reaction evidence="1 9">
        <text>a 4-O-methyl-thymidine in DNA + L-cysteinyl-[protein] = a thymidine in DNA + S-methyl-L-cysteinyl-[protein]</text>
        <dbReference type="Rhea" id="RHEA:53428"/>
        <dbReference type="Rhea" id="RHEA-COMP:10131"/>
        <dbReference type="Rhea" id="RHEA-COMP:10132"/>
        <dbReference type="Rhea" id="RHEA-COMP:13555"/>
        <dbReference type="Rhea" id="RHEA-COMP:13556"/>
        <dbReference type="ChEBI" id="CHEBI:29950"/>
        <dbReference type="ChEBI" id="CHEBI:82612"/>
        <dbReference type="ChEBI" id="CHEBI:137386"/>
        <dbReference type="ChEBI" id="CHEBI:137387"/>
        <dbReference type="EC" id="2.1.1.63"/>
    </reaction>
</comment>
<dbReference type="OrthoDB" id="9802228at2"/>
<keyword evidence="4 9" id="KW-0489">Methyltransferase</keyword>
<dbReference type="InterPro" id="IPR036217">
    <property type="entry name" value="MethylDNA_cys_MeTrfase_DNAb"/>
</dbReference>
<evidence type="ECO:0000256" key="2">
    <source>
        <dbReference type="ARBA" id="ARBA00008711"/>
    </source>
</evidence>
<dbReference type="EMBL" id="SBKQ01000006">
    <property type="protein sequence ID" value="RXR32621.1"/>
    <property type="molecule type" value="Genomic_DNA"/>
</dbReference>
<evidence type="ECO:0000313" key="12">
    <source>
        <dbReference type="EMBL" id="RXR32621.1"/>
    </source>
</evidence>
<dbReference type="SUPFAM" id="SSF46767">
    <property type="entry name" value="Methylated DNA-protein cysteine methyltransferase, C-terminal domain"/>
    <property type="match status" value="1"/>
</dbReference>
<dbReference type="GO" id="GO:0032259">
    <property type="term" value="P:methylation"/>
    <property type="evidence" value="ECO:0007669"/>
    <property type="project" value="UniProtKB-KW"/>
</dbReference>
<keyword evidence="6 9" id="KW-0227">DNA damage</keyword>
<dbReference type="NCBIfam" id="TIGR00589">
    <property type="entry name" value="ogt"/>
    <property type="match status" value="1"/>
</dbReference>
<evidence type="ECO:0000256" key="9">
    <source>
        <dbReference type="HAMAP-Rule" id="MF_00772"/>
    </source>
</evidence>
<evidence type="ECO:0000256" key="8">
    <source>
        <dbReference type="ARBA" id="ARBA00049348"/>
    </source>
</evidence>
<dbReference type="PANTHER" id="PTHR10815">
    <property type="entry name" value="METHYLATED-DNA--PROTEIN-CYSTEINE METHYLTRANSFERASE"/>
    <property type="match status" value="1"/>
</dbReference>
<dbReference type="InterPro" id="IPR008332">
    <property type="entry name" value="MethylG_MeTrfase_N"/>
</dbReference>
<comment type="miscellaneous">
    <text evidence="9">This enzyme catalyzes only one turnover and therefore is not strictly catalytic. According to one definition, an enzyme is a biocatalyst that acts repeatedly and over many reaction cycles.</text>
</comment>
<comment type="function">
    <text evidence="9">Involved in the cellular defense against the biological effects of O6-methylguanine (O6-MeG) and O4-methylthymine (O4-MeT) in DNA. Repairs the methylated nucleobase in DNA by stoichiometrically transferring the methyl group to a cysteine residue in the enzyme. This is a suicide reaction: the enzyme is irreversibly inactivated.</text>
</comment>
<dbReference type="GO" id="GO:0006307">
    <property type="term" value="P:DNA alkylation repair"/>
    <property type="evidence" value="ECO:0007669"/>
    <property type="project" value="UniProtKB-UniRule"/>
</dbReference>
<accession>A0A4Q1KRD6</accession>
<evidence type="ECO:0000256" key="7">
    <source>
        <dbReference type="ARBA" id="ARBA00023204"/>
    </source>
</evidence>
<dbReference type="AlphaFoldDB" id="A0A4Q1KRD6"/>
<feature type="domain" description="Methylated-DNA-[protein]-cysteine S-methyltransferase DNA binding" evidence="10">
    <location>
        <begin position="89"/>
        <end position="168"/>
    </location>
</feature>
<dbReference type="PANTHER" id="PTHR10815:SF5">
    <property type="entry name" value="METHYLATED-DNA--PROTEIN-CYSTEINE METHYLTRANSFERASE"/>
    <property type="match status" value="1"/>
</dbReference>
<dbReference type="HAMAP" id="MF_00772">
    <property type="entry name" value="OGT"/>
    <property type="match status" value="1"/>
</dbReference>
<reference evidence="13" key="1">
    <citation type="submission" date="2019-01" db="EMBL/GenBank/DDBJ databases">
        <title>Cytophagaceae bacterium strain CAR-16.</title>
        <authorList>
            <person name="Chen W.-M."/>
        </authorList>
    </citation>
    <scope>NUCLEOTIDE SEQUENCE [LARGE SCALE GENOMIC DNA]</scope>
    <source>
        <strain evidence="13">ICH-30</strain>
    </source>
</reference>
<proteinExistence type="inferred from homology"/>
<dbReference type="PROSITE" id="PS00374">
    <property type="entry name" value="MGMT"/>
    <property type="match status" value="1"/>
</dbReference>
<dbReference type="FunFam" id="1.10.10.10:FF:000214">
    <property type="entry name" value="Methylated-DNA--protein-cysteine methyltransferase"/>
    <property type="match status" value="1"/>
</dbReference>
<comment type="subcellular location">
    <subcellularLocation>
        <location evidence="9">Cytoplasm</location>
    </subcellularLocation>
</comment>
<dbReference type="CDD" id="cd06445">
    <property type="entry name" value="ATase"/>
    <property type="match status" value="1"/>
</dbReference>
<dbReference type="InterPro" id="IPR023546">
    <property type="entry name" value="MGMT"/>
</dbReference>
<sequence length="176" mass="20028">MQIGTIFLHHYSSPVGEFILGDYNDQLCLCDWQYRKMRKEVDKRLLNGLQATFESQSTPLLQETVRQLEAYFDQKLTHFDLPLLLVGTDFQQSVWKALQQIEYGKTQTYLGLAKQLNNPKAIRAVASANGANAISIIIPCHRIIGSNQELVGYAGGLTVKRKLLTLEQSYNYVIEF</sequence>
<protein>
    <recommendedName>
        <fullName evidence="9">Methylated-DNA--protein-cysteine methyltransferase</fullName>
        <ecNumber evidence="9">2.1.1.63</ecNumber>
    </recommendedName>
    <alternativeName>
        <fullName evidence="9">6-O-methylguanine-DNA methyltransferase</fullName>
        <shortName evidence="9">MGMT</shortName>
    </alternativeName>
    <alternativeName>
        <fullName evidence="9">O-6-methylguanine-DNA-alkyltransferase</fullName>
    </alternativeName>
</protein>
<dbReference type="InterPro" id="IPR001497">
    <property type="entry name" value="MethylDNA_cys_MeTrfase_AS"/>
</dbReference>
<evidence type="ECO:0000259" key="11">
    <source>
        <dbReference type="Pfam" id="PF02870"/>
    </source>
</evidence>
<dbReference type="InterPro" id="IPR014048">
    <property type="entry name" value="MethylDNA_cys_MeTrfase_DNA-bd"/>
</dbReference>
<comment type="catalytic activity">
    <reaction evidence="8 9">
        <text>a 6-O-methyl-2'-deoxyguanosine in DNA + L-cysteinyl-[protein] = S-methyl-L-cysteinyl-[protein] + a 2'-deoxyguanosine in DNA</text>
        <dbReference type="Rhea" id="RHEA:24000"/>
        <dbReference type="Rhea" id="RHEA-COMP:10131"/>
        <dbReference type="Rhea" id="RHEA-COMP:10132"/>
        <dbReference type="Rhea" id="RHEA-COMP:11367"/>
        <dbReference type="Rhea" id="RHEA-COMP:11368"/>
        <dbReference type="ChEBI" id="CHEBI:29950"/>
        <dbReference type="ChEBI" id="CHEBI:82612"/>
        <dbReference type="ChEBI" id="CHEBI:85445"/>
        <dbReference type="ChEBI" id="CHEBI:85448"/>
        <dbReference type="EC" id="2.1.1.63"/>
    </reaction>
</comment>
<dbReference type="InterPro" id="IPR036388">
    <property type="entry name" value="WH-like_DNA-bd_sf"/>
</dbReference>
<dbReference type="Gene3D" id="1.10.10.10">
    <property type="entry name" value="Winged helix-like DNA-binding domain superfamily/Winged helix DNA-binding domain"/>
    <property type="match status" value="1"/>
</dbReference>
<dbReference type="GO" id="GO:0003908">
    <property type="term" value="F:methylated-DNA-[protein]-cysteine S-methyltransferase activity"/>
    <property type="evidence" value="ECO:0007669"/>
    <property type="project" value="UniProtKB-UniRule"/>
</dbReference>